<keyword evidence="3" id="KW-1185">Reference proteome</keyword>
<dbReference type="PANTHER" id="PTHR34418:SF3">
    <property type="entry name" value="NUCLEAR PORE COMPLEX PROTEIN NUP214"/>
    <property type="match status" value="1"/>
</dbReference>
<feature type="compositionally biased region" description="Basic and acidic residues" evidence="1">
    <location>
        <begin position="1118"/>
        <end position="1128"/>
    </location>
</feature>
<dbReference type="OrthoDB" id="248320at2759"/>
<proteinExistence type="predicted"/>
<dbReference type="Proteomes" id="UP000595140">
    <property type="component" value="Unassembled WGS sequence"/>
</dbReference>
<evidence type="ECO:0000313" key="3">
    <source>
        <dbReference type="Proteomes" id="UP000595140"/>
    </source>
</evidence>
<dbReference type="EMBL" id="OOIL02002336">
    <property type="protein sequence ID" value="VFQ82181.1"/>
    <property type="molecule type" value="Genomic_DNA"/>
</dbReference>
<gene>
    <name evidence="2" type="ORF">CCAM_LOCUS23957</name>
</gene>
<feature type="compositionally biased region" description="Polar residues" evidence="1">
    <location>
        <begin position="1422"/>
        <end position="1431"/>
    </location>
</feature>
<feature type="compositionally biased region" description="Polar residues" evidence="1">
    <location>
        <begin position="1438"/>
        <end position="1461"/>
    </location>
</feature>
<feature type="compositionally biased region" description="Polar residues" evidence="1">
    <location>
        <begin position="639"/>
        <end position="652"/>
    </location>
</feature>
<organism evidence="2 3">
    <name type="scientific">Cuscuta campestris</name>
    <dbReference type="NCBI Taxonomy" id="132261"/>
    <lineage>
        <taxon>Eukaryota</taxon>
        <taxon>Viridiplantae</taxon>
        <taxon>Streptophyta</taxon>
        <taxon>Embryophyta</taxon>
        <taxon>Tracheophyta</taxon>
        <taxon>Spermatophyta</taxon>
        <taxon>Magnoliopsida</taxon>
        <taxon>eudicotyledons</taxon>
        <taxon>Gunneridae</taxon>
        <taxon>Pentapetalae</taxon>
        <taxon>asterids</taxon>
        <taxon>lamiids</taxon>
        <taxon>Solanales</taxon>
        <taxon>Convolvulaceae</taxon>
        <taxon>Cuscuteae</taxon>
        <taxon>Cuscuta</taxon>
        <taxon>Cuscuta subgen. Grammica</taxon>
        <taxon>Cuscuta sect. Cleistogrammica</taxon>
    </lineage>
</organism>
<protein>
    <recommendedName>
        <fullName evidence="4">Nuclear pore complex protein NUP214</fullName>
    </recommendedName>
</protein>
<feature type="region of interest" description="Disordered" evidence="1">
    <location>
        <begin position="1404"/>
        <end position="1481"/>
    </location>
</feature>
<feature type="region of interest" description="Disordered" evidence="1">
    <location>
        <begin position="1025"/>
        <end position="1078"/>
    </location>
</feature>
<feature type="compositionally biased region" description="Low complexity" evidence="1">
    <location>
        <begin position="1471"/>
        <end position="1481"/>
    </location>
</feature>
<feature type="region of interest" description="Disordered" evidence="1">
    <location>
        <begin position="1244"/>
        <end position="1271"/>
    </location>
</feature>
<feature type="compositionally biased region" description="Basic and acidic residues" evidence="1">
    <location>
        <begin position="1068"/>
        <end position="1078"/>
    </location>
</feature>
<dbReference type="GO" id="GO:0006405">
    <property type="term" value="P:RNA export from nucleus"/>
    <property type="evidence" value="ECO:0007669"/>
    <property type="project" value="InterPro"/>
</dbReference>
<feature type="region of interest" description="Disordered" evidence="1">
    <location>
        <begin position="633"/>
        <end position="652"/>
    </location>
</feature>
<dbReference type="GO" id="GO:0017056">
    <property type="term" value="F:structural constituent of nuclear pore"/>
    <property type="evidence" value="ECO:0007669"/>
    <property type="project" value="InterPro"/>
</dbReference>
<feature type="compositionally biased region" description="Polar residues" evidence="1">
    <location>
        <begin position="782"/>
        <end position="799"/>
    </location>
</feature>
<feature type="compositionally biased region" description="Low complexity" evidence="1">
    <location>
        <begin position="1131"/>
        <end position="1147"/>
    </location>
</feature>
<evidence type="ECO:0000256" key="1">
    <source>
        <dbReference type="SAM" id="MobiDB-lite"/>
    </source>
</evidence>
<feature type="region of interest" description="Disordered" evidence="1">
    <location>
        <begin position="782"/>
        <end position="804"/>
    </location>
</feature>
<evidence type="ECO:0008006" key="4">
    <source>
        <dbReference type="Google" id="ProtNLM"/>
    </source>
</evidence>
<feature type="compositionally biased region" description="Polar residues" evidence="1">
    <location>
        <begin position="1345"/>
        <end position="1354"/>
    </location>
</feature>
<evidence type="ECO:0000313" key="2">
    <source>
        <dbReference type="EMBL" id="VFQ82181.1"/>
    </source>
</evidence>
<dbReference type="SUPFAM" id="SSF117289">
    <property type="entry name" value="Nucleoporin domain"/>
    <property type="match status" value="1"/>
</dbReference>
<dbReference type="InterPro" id="IPR044694">
    <property type="entry name" value="NUP214"/>
</dbReference>
<dbReference type="PANTHER" id="PTHR34418">
    <property type="entry name" value="NUCLEAR PORE COMPLEX PROTEIN NUP214 ISOFORM X1"/>
    <property type="match status" value="1"/>
</dbReference>
<feature type="region of interest" description="Disordered" evidence="1">
    <location>
        <begin position="1109"/>
        <end position="1153"/>
    </location>
</feature>
<feature type="region of interest" description="Disordered" evidence="1">
    <location>
        <begin position="1327"/>
        <end position="1360"/>
    </location>
</feature>
<sequence>MAPSTSQSNAKASSIELDEEIQGDPIVSSDYRFSRIGLTVPVKSDGSSPFDTENEVPPLQPLAVSERFRLTFVAHSDGFYVARTSEVLASAKELKEKNSRLSVQEICIVDISIGRVSILALSGDESLLAATVGSKIYFFPVSTILHKEQDPSFSFSIDGSSFIKDMQWAKQEEKIYLVLSSEGKLFCGRGQNHANCVMDNVDAVGWSTNGDRIAVVKDNTISIMSSQFEEMLSLVPSFSSFLNDCHAESVVKVDTVRWVRPDSIVLGCICMNDDEDTYALQVITSKNGKIDDDSSKPMVQSFTDPFADYRSDVVPLASGPHLFCSYLDNIGLAFVANRRNLDQHILSFGWSVGEGTNKNAMIEIQVDSWHPKILSQEAGEDIFVLGLAIDKVSQQKGLKLLLGNNEEKEVSPCCVLLCLASDGGLSVFHFASATSESVTSPVIACPDENDNISTMLLSEVLKKDVEDIGRKPNDLDVSESDRKAAETVQKCTQPSMLSLEDLETRNLGAKPLPKLVIENKNKLFGQIPSQVTSDTSAVALPEAVRSHIISEVKEKHVEDMSLKSNDLNVSESDIKAAGVAQRSTQQHGIRVINQEANPLLNLSSDEHLKSPAIKLSQDGDKPQSPLRIKQDKDLEDPSLNASHAANTETPCDSLSVKSMHTSAEAKNSIGSACVKPSNDYSQLIGKSTQRDSLVAVQERTVSTGFSNGASSTGSLRNDKSSPLQTFGNTQQKDACNSDRTMLPLPGGHLQSAIPWAQTNSASVDSSKQRVMPWAQSIKSSSSLEQNVSLEKSSKLQPTRDSSERIRSKQFHNVEDMTRKLDGLLQEIKGEGGFMDASISRQESSVVTLEEGIHALSSKCRTWRAIVSEQKEEIHLLFDKTVKVLAKKVYMEGIFKQATDTRYLDMWSRQKLCPELDLKQVHIKDMQKVLTNQLIELEKHFNILELNTFGRREGISMNRRSSQSNHEQGRHTHSLHSLRGTVNAQLAAAEQLSGNLSKLMTDLNIKSTAGRHNVRKEMFETIGLSYEDSTNSSPGKEMILSTPLNRERSVSFTANEQSWRKQTNATKSSEPETARRRRDSLDRNWACFEPPKTTVKRILLQEDYKKASATRSSLSAYKPRSDSKSHERSTIAASNVSGASSSTSQQKFKTTEISEEICSRSSARSLWADDSGKSAEKLPSAINFSMPPSLDETKSTFSGQNIREGVTLTNENATSATRFTGNSTPGQSKLIQQCETKLQKASIDSQNSNLTIRGEKDAPISRGGLQTESKTSSEFSFSAATSADSASSFSGKLTNTEIVENKRQTTEIVVATSGKSLSFPTNPIFPLTPNLPPSASPSLQGLLHSPSPSKTSLPSISDKFPSGELASDNLLSIPKASSYTTQSPSVSQSSSVASQKSSFDFPITQEVGPSLVTPDSKRHDPKSLSQLTTSDAASRDTISRPQQSLPNVASNSQAGLLAQSKSTNEHPSKTQSESPPITSSFSSLAFGVGLNEKEKESTSQSVSGGKTENTAGAVFEEDEMEEEAPEMNQVTEQTLGNLAGFGFGVPTNVSNAKPNPFGAPLPNNTPSQTSTTFTMAAPPAGELFRPASFSFPSLQPSQPPPTSFNSLPGGFAPGNASQTPGSGFGKPSQIGPGNSALGSVLGAFGQSRQLGTGLPGSASPPAGGSVAGFPTNNNTAGGFSSGALAVGGGFSKLASAGGGFAAAATGGGGFAAAATGGGGFAAAATASGFGAPAAGTGVAGFGGFSNQQQPGGGGGGFLAFGNPAAARPSSQLFTQMRK</sequence>
<feature type="compositionally biased region" description="Polar residues" evidence="1">
    <location>
        <begin position="1049"/>
        <end position="1067"/>
    </location>
</feature>
<name>A0A484M016_9ASTE</name>
<feature type="region of interest" description="Disordered" evidence="1">
    <location>
        <begin position="1586"/>
        <end position="1636"/>
    </location>
</feature>
<reference evidence="2 3" key="1">
    <citation type="submission" date="2018-04" db="EMBL/GenBank/DDBJ databases">
        <authorList>
            <person name="Vogel A."/>
        </authorList>
    </citation>
    <scope>NUCLEOTIDE SEQUENCE [LARGE SCALE GENOMIC DNA]</scope>
</reference>
<feature type="region of interest" description="Disordered" evidence="1">
    <location>
        <begin position="704"/>
        <end position="735"/>
    </location>
</feature>
<accession>A0A484M016</accession>